<evidence type="ECO:0000313" key="1">
    <source>
        <dbReference type="EMBL" id="GBN11653.1"/>
    </source>
</evidence>
<reference evidence="1 2" key="1">
    <citation type="journal article" date="2019" name="Sci. Rep.">
        <title>Orb-weaving spider Araneus ventricosus genome elucidates the spidroin gene catalogue.</title>
        <authorList>
            <person name="Kono N."/>
            <person name="Nakamura H."/>
            <person name="Ohtoshi R."/>
            <person name="Moran D.A.P."/>
            <person name="Shinohara A."/>
            <person name="Yoshida Y."/>
            <person name="Fujiwara M."/>
            <person name="Mori M."/>
            <person name="Tomita M."/>
            <person name="Arakawa K."/>
        </authorList>
    </citation>
    <scope>NUCLEOTIDE SEQUENCE [LARGE SCALE GENOMIC DNA]</scope>
</reference>
<gene>
    <name evidence="1" type="ORF">AVEN_102854_1</name>
</gene>
<name>A0A4Y2LCM0_ARAVE</name>
<dbReference type="AlphaFoldDB" id="A0A4Y2LCM0"/>
<dbReference type="Proteomes" id="UP000499080">
    <property type="component" value="Unassembled WGS sequence"/>
</dbReference>
<protein>
    <submittedName>
        <fullName evidence="1">Uncharacterized protein</fullName>
    </submittedName>
</protein>
<organism evidence="1 2">
    <name type="scientific">Araneus ventricosus</name>
    <name type="common">Orbweaver spider</name>
    <name type="synonym">Epeira ventricosa</name>
    <dbReference type="NCBI Taxonomy" id="182803"/>
    <lineage>
        <taxon>Eukaryota</taxon>
        <taxon>Metazoa</taxon>
        <taxon>Ecdysozoa</taxon>
        <taxon>Arthropoda</taxon>
        <taxon>Chelicerata</taxon>
        <taxon>Arachnida</taxon>
        <taxon>Araneae</taxon>
        <taxon>Araneomorphae</taxon>
        <taxon>Entelegynae</taxon>
        <taxon>Araneoidea</taxon>
        <taxon>Araneidae</taxon>
        <taxon>Araneus</taxon>
    </lineage>
</organism>
<keyword evidence="2" id="KW-1185">Reference proteome</keyword>
<accession>A0A4Y2LCM0</accession>
<proteinExistence type="predicted"/>
<evidence type="ECO:0000313" key="2">
    <source>
        <dbReference type="Proteomes" id="UP000499080"/>
    </source>
</evidence>
<comment type="caution">
    <text evidence="1">The sequence shown here is derived from an EMBL/GenBank/DDBJ whole genome shotgun (WGS) entry which is preliminary data.</text>
</comment>
<sequence>MVNGHGTFCGRTKPIFIPKVVSILKIAEYGQEIIHSKCNHASSFSKGRCVVRVYGKRRRIYIPYFIVDSNRHTYFTRHVISQDSSLCLPEQILKANLKGVAIISAAPWLGLPQSIPPVTEG</sequence>
<dbReference type="EMBL" id="BGPR01005600">
    <property type="protein sequence ID" value="GBN11653.1"/>
    <property type="molecule type" value="Genomic_DNA"/>
</dbReference>